<accession>A0A1I1XIA2</accession>
<evidence type="ECO:0000313" key="2">
    <source>
        <dbReference type="Proteomes" id="UP000198716"/>
    </source>
</evidence>
<reference evidence="2" key="1">
    <citation type="submission" date="2016-10" db="EMBL/GenBank/DDBJ databases">
        <authorList>
            <person name="Varghese N."/>
            <person name="Submissions S."/>
        </authorList>
    </citation>
    <scope>NUCLEOTIDE SEQUENCE [LARGE SCALE GENOMIC DNA]</scope>
    <source>
        <strain evidence="2">DSM 45004</strain>
    </source>
</reference>
<proteinExistence type="predicted"/>
<dbReference type="AlphaFoldDB" id="A0A1I1XIA2"/>
<organism evidence="1 2">
    <name type="scientific">Actinopolyspora alba</name>
    <dbReference type="NCBI Taxonomy" id="673379"/>
    <lineage>
        <taxon>Bacteria</taxon>
        <taxon>Bacillati</taxon>
        <taxon>Actinomycetota</taxon>
        <taxon>Actinomycetes</taxon>
        <taxon>Actinopolysporales</taxon>
        <taxon>Actinopolysporaceae</taxon>
        <taxon>Actinopolyspora</taxon>
        <taxon>Actinopolyspora alba group</taxon>
    </lineage>
</organism>
<sequence length="91" mass="9734">MGQVTASVTTKIIAEVIGAQNRPKARDGSPWPEKDFMAAVSVVSEAERMHRGGSGIVITRNRDNGVTKSPLQHIAGCADSLRYPLEVTTTV</sequence>
<dbReference type="Proteomes" id="UP000198716">
    <property type="component" value="Unassembled WGS sequence"/>
</dbReference>
<evidence type="ECO:0000313" key="1">
    <source>
        <dbReference type="EMBL" id="SFE05483.1"/>
    </source>
</evidence>
<dbReference type="EMBL" id="FOMZ01000007">
    <property type="protein sequence ID" value="SFE05483.1"/>
    <property type="molecule type" value="Genomic_DNA"/>
</dbReference>
<protein>
    <submittedName>
        <fullName evidence="1">Uncharacterized protein</fullName>
    </submittedName>
</protein>
<name>A0A1I1XIA2_9ACTN</name>
<gene>
    <name evidence="1" type="ORF">SAMN04487819_10783</name>
</gene>
<keyword evidence="2" id="KW-1185">Reference proteome</keyword>